<dbReference type="KEGG" id="ddu:GF1_12750"/>
<feature type="compositionally biased region" description="Basic and acidic residues" evidence="11">
    <location>
        <begin position="193"/>
        <end position="202"/>
    </location>
</feature>
<evidence type="ECO:0000256" key="5">
    <source>
        <dbReference type="ARBA" id="ARBA00022603"/>
    </source>
</evidence>
<evidence type="ECO:0000259" key="12">
    <source>
        <dbReference type="Pfam" id="PF04452"/>
    </source>
</evidence>
<dbReference type="InterPro" id="IPR046887">
    <property type="entry name" value="RsmE_PUA-like"/>
</dbReference>
<feature type="domain" description="Ribosomal RNA small subunit methyltransferase E PUA-like" evidence="13">
    <location>
        <begin position="19"/>
        <end position="64"/>
    </location>
</feature>
<feature type="domain" description="Ribosomal RNA small subunit methyltransferase E methyltransferase" evidence="12">
    <location>
        <begin position="73"/>
        <end position="256"/>
    </location>
</feature>
<sequence length="264" mass="29288">MNILLFKDTEIEGTRLKLADRRAEHVRKILKLSPGDTLRLGMINGRRGTGRILSVDEQQVELEVSLDQEPQPEPEVSLILALPRPIMVQRIFKQAATMGVRELHLIRSRRVEKSFFHSPVLQPEKIQALLIEGLEQATDTRLPSVHVHHYFKPFIEEVASTLAGRKLLADPGARQSLPEVFGTVHPAGSGDDSGGREGENRPARAPSCPVVLAIGPEGGWNEFEIEMFARLGFAPFTMGPRILHVDTAVVALLAQISLLQDLNR</sequence>
<evidence type="ECO:0000256" key="1">
    <source>
        <dbReference type="ARBA" id="ARBA00004496"/>
    </source>
</evidence>
<dbReference type="InterPro" id="IPR029028">
    <property type="entry name" value="Alpha/beta_knot_MTases"/>
</dbReference>
<comment type="subcellular location">
    <subcellularLocation>
        <location evidence="1 10">Cytoplasm</location>
    </subcellularLocation>
</comment>
<comment type="catalytic activity">
    <reaction evidence="9 10">
        <text>uridine(1498) in 16S rRNA + S-adenosyl-L-methionine = N(3)-methyluridine(1498) in 16S rRNA + S-adenosyl-L-homocysteine + H(+)</text>
        <dbReference type="Rhea" id="RHEA:42920"/>
        <dbReference type="Rhea" id="RHEA-COMP:10283"/>
        <dbReference type="Rhea" id="RHEA-COMP:10284"/>
        <dbReference type="ChEBI" id="CHEBI:15378"/>
        <dbReference type="ChEBI" id="CHEBI:57856"/>
        <dbReference type="ChEBI" id="CHEBI:59789"/>
        <dbReference type="ChEBI" id="CHEBI:65315"/>
        <dbReference type="ChEBI" id="CHEBI:74502"/>
        <dbReference type="EC" id="2.1.1.193"/>
    </reaction>
</comment>
<dbReference type="GO" id="GO:0005737">
    <property type="term" value="C:cytoplasm"/>
    <property type="evidence" value="ECO:0007669"/>
    <property type="project" value="UniProtKB-SubCell"/>
</dbReference>
<dbReference type="GO" id="GO:0070042">
    <property type="term" value="F:rRNA (uridine-N3-)-methyltransferase activity"/>
    <property type="evidence" value="ECO:0007669"/>
    <property type="project" value="TreeGrafter"/>
</dbReference>
<dbReference type="InterPro" id="IPR029026">
    <property type="entry name" value="tRNA_m1G_MTases_N"/>
</dbReference>
<dbReference type="InterPro" id="IPR006700">
    <property type="entry name" value="RsmE"/>
</dbReference>
<comment type="similarity">
    <text evidence="2 10">Belongs to the RNA methyltransferase RsmE family.</text>
</comment>
<reference evidence="14" key="1">
    <citation type="submission" date="2020-12" db="EMBL/GenBank/DDBJ databases">
        <title>Desulfobium dissulfuricans gen. nov., sp. nov., a novel mesophilic, sulfate-reducing bacterium isolated from a deep-sea hydrothermal vent.</title>
        <authorList>
            <person name="Hashimoto Y."/>
            <person name="Tame A."/>
            <person name="Sawayama S."/>
            <person name="Miyazaki J."/>
            <person name="Takai K."/>
            <person name="Nakagawa S."/>
        </authorList>
    </citation>
    <scope>NUCLEOTIDE SEQUENCE</scope>
    <source>
        <strain evidence="14">GF1</strain>
    </source>
</reference>
<accession>A0A915XHP3</accession>
<evidence type="ECO:0000256" key="7">
    <source>
        <dbReference type="ARBA" id="ARBA00022691"/>
    </source>
</evidence>
<dbReference type="CDD" id="cd18084">
    <property type="entry name" value="RsmE-like"/>
    <property type="match status" value="1"/>
</dbReference>
<dbReference type="PANTHER" id="PTHR30027:SF3">
    <property type="entry name" value="16S RRNA (URACIL(1498)-N(3))-METHYLTRANSFERASE"/>
    <property type="match status" value="1"/>
</dbReference>
<dbReference type="NCBIfam" id="NF008700">
    <property type="entry name" value="PRK11713.5-4"/>
    <property type="match status" value="1"/>
</dbReference>
<keyword evidence="7 10" id="KW-0949">S-adenosyl-L-methionine</keyword>
<proteinExistence type="inferred from homology"/>
<dbReference type="EMBL" id="AP024233">
    <property type="protein sequence ID" value="BCO08899.1"/>
    <property type="molecule type" value="Genomic_DNA"/>
</dbReference>
<comment type="function">
    <text evidence="8 10">Specifically methylates the N3 position of the uracil ring of uridine 1498 (m3U1498) in 16S rRNA. Acts on the fully assembled 30S ribosomal subunit.</text>
</comment>
<evidence type="ECO:0000256" key="2">
    <source>
        <dbReference type="ARBA" id="ARBA00005528"/>
    </source>
</evidence>
<dbReference type="Pfam" id="PF04452">
    <property type="entry name" value="Methyltrans_RNA"/>
    <property type="match status" value="1"/>
</dbReference>
<dbReference type="SUPFAM" id="SSF75217">
    <property type="entry name" value="alpha/beta knot"/>
    <property type="match status" value="1"/>
</dbReference>
<evidence type="ECO:0000313" key="15">
    <source>
        <dbReference type="Proteomes" id="UP001063350"/>
    </source>
</evidence>
<organism evidence="14 15">
    <name type="scientific">Desulfolithobacter dissulfuricans</name>
    <dbReference type="NCBI Taxonomy" id="2795293"/>
    <lineage>
        <taxon>Bacteria</taxon>
        <taxon>Pseudomonadati</taxon>
        <taxon>Thermodesulfobacteriota</taxon>
        <taxon>Desulfobulbia</taxon>
        <taxon>Desulfobulbales</taxon>
        <taxon>Desulfobulbaceae</taxon>
        <taxon>Desulfolithobacter</taxon>
    </lineage>
</organism>
<dbReference type="PIRSF" id="PIRSF015601">
    <property type="entry name" value="MTase_slr0722"/>
    <property type="match status" value="1"/>
</dbReference>
<keyword evidence="4 10" id="KW-0698">rRNA processing</keyword>
<dbReference type="EC" id="2.1.1.193" evidence="10"/>
<evidence type="ECO:0000259" key="13">
    <source>
        <dbReference type="Pfam" id="PF20260"/>
    </source>
</evidence>
<dbReference type="InterPro" id="IPR046886">
    <property type="entry name" value="RsmE_MTase_dom"/>
</dbReference>
<evidence type="ECO:0000256" key="10">
    <source>
        <dbReference type="PIRNR" id="PIRNR015601"/>
    </source>
</evidence>
<dbReference type="GO" id="GO:0070475">
    <property type="term" value="P:rRNA base methylation"/>
    <property type="evidence" value="ECO:0007669"/>
    <property type="project" value="TreeGrafter"/>
</dbReference>
<keyword evidence="5 10" id="KW-0489">Methyltransferase</keyword>
<keyword evidence="15" id="KW-1185">Reference proteome</keyword>
<dbReference type="RefSeq" id="WP_267928784.1">
    <property type="nucleotide sequence ID" value="NZ_AP024233.1"/>
</dbReference>
<evidence type="ECO:0000256" key="3">
    <source>
        <dbReference type="ARBA" id="ARBA00022490"/>
    </source>
</evidence>
<evidence type="ECO:0000256" key="9">
    <source>
        <dbReference type="ARBA" id="ARBA00047944"/>
    </source>
</evidence>
<dbReference type="Gene3D" id="3.40.1280.10">
    <property type="match status" value="1"/>
</dbReference>
<dbReference type="PANTHER" id="PTHR30027">
    <property type="entry name" value="RIBOSOMAL RNA SMALL SUBUNIT METHYLTRANSFERASE E"/>
    <property type="match status" value="1"/>
</dbReference>
<evidence type="ECO:0000256" key="11">
    <source>
        <dbReference type="SAM" id="MobiDB-lite"/>
    </source>
</evidence>
<evidence type="ECO:0000256" key="8">
    <source>
        <dbReference type="ARBA" id="ARBA00025699"/>
    </source>
</evidence>
<dbReference type="NCBIfam" id="TIGR00046">
    <property type="entry name" value="RsmE family RNA methyltransferase"/>
    <property type="match status" value="2"/>
</dbReference>
<gene>
    <name evidence="14" type="ORF">GF1_12750</name>
</gene>
<dbReference type="AlphaFoldDB" id="A0A915XHP3"/>
<name>A0A915XHP3_9BACT</name>
<evidence type="ECO:0000313" key="14">
    <source>
        <dbReference type="EMBL" id="BCO08899.1"/>
    </source>
</evidence>
<dbReference type="Pfam" id="PF20260">
    <property type="entry name" value="PUA_4"/>
    <property type="match status" value="1"/>
</dbReference>
<dbReference type="Proteomes" id="UP001063350">
    <property type="component" value="Chromosome"/>
</dbReference>
<keyword evidence="3 10" id="KW-0963">Cytoplasm</keyword>
<evidence type="ECO:0000256" key="4">
    <source>
        <dbReference type="ARBA" id="ARBA00022552"/>
    </source>
</evidence>
<feature type="region of interest" description="Disordered" evidence="11">
    <location>
        <begin position="184"/>
        <end position="205"/>
    </location>
</feature>
<keyword evidence="6 10" id="KW-0808">Transferase</keyword>
<evidence type="ECO:0000256" key="6">
    <source>
        <dbReference type="ARBA" id="ARBA00022679"/>
    </source>
</evidence>
<protein>
    <recommendedName>
        <fullName evidence="10">Ribosomal RNA small subunit methyltransferase E</fullName>
        <ecNumber evidence="10">2.1.1.193</ecNumber>
    </recommendedName>
</protein>